<dbReference type="PANTHER" id="PTHR33202">
    <property type="entry name" value="ZINC UPTAKE REGULATION PROTEIN"/>
    <property type="match status" value="1"/>
</dbReference>
<sequence>MKIYKHSKQRQALLSLLRFSKNHPTAAWLYDELRRKIPDISQGTVYRNLNVLVEQKLVRVINSGSKAARFDADMSPHYHVICTCCGKVQDITLPPDMQKNAQAEAISGYKIENHNLDFFGICPDCQESQEKIQSSGI</sequence>
<dbReference type="InterPro" id="IPR036388">
    <property type="entry name" value="WH-like_DNA-bd_sf"/>
</dbReference>
<dbReference type="OrthoDB" id="8659436at2"/>
<dbReference type="EMBL" id="CDNC01000012">
    <property type="protein sequence ID" value="CEM61644.1"/>
    <property type="molecule type" value="Genomic_DNA"/>
</dbReference>
<dbReference type="Proteomes" id="UP000042527">
    <property type="component" value="Unassembled WGS sequence"/>
</dbReference>
<protein>
    <submittedName>
        <fullName evidence="9">Transcriptional regulator, Fur family</fullName>
    </submittedName>
    <submittedName>
        <fullName evidence="10">Transcriptional repressor</fullName>
    </submittedName>
</protein>
<feature type="binding site" evidence="7">
    <location>
        <position position="125"/>
    </location>
    <ligand>
        <name>Zn(2+)</name>
        <dbReference type="ChEBI" id="CHEBI:29105"/>
    </ligand>
</feature>
<dbReference type="RefSeq" id="WP_002700512.1">
    <property type="nucleotide sequence ID" value="NZ_CDNC01000012.1"/>
</dbReference>
<evidence type="ECO:0000256" key="2">
    <source>
        <dbReference type="ARBA" id="ARBA00022491"/>
    </source>
</evidence>
<evidence type="ECO:0000256" key="7">
    <source>
        <dbReference type="PIRSR" id="PIRSR602481-1"/>
    </source>
</evidence>
<keyword evidence="11" id="KW-1185">Reference proteome</keyword>
<name>A0A0B7GSN5_TREPH</name>
<keyword evidence="7" id="KW-0479">Metal-binding</keyword>
<evidence type="ECO:0000256" key="8">
    <source>
        <dbReference type="PIRSR" id="PIRSR602481-2"/>
    </source>
</evidence>
<feature type="binding site" evidence="7">
    <location>
        <position position="85"/>
    </location>
    <ligand>
        <name>Zn(2+)</name>
        <dbReference type="ChEBI" id="CHEBI:29105"/>
    </ligand>
</feature>
<comment type="similarity">
    <text evidence="1">Belongs to the Fur family.</text>
</comment>
<evidence type="ECO:0000256" key="1">
    <source>
        <dbReference type="ARBA" id="ARBA00007957"/>
    </source>
</evidence>
<dbReference type="PANTHER" id="PTHR33202:SF7">
    <property type="entry name" value="FERRIC UPTAKE REGULATION PROTEIN"/>
    <property type="match status" value="1"/>
</dbReference>
<evidence type="ECO:0000313" key="11">
    <source>
        <dbReference type="Proteomes" id="UP000042527"/>
    </source>
</evidence>
<feature type="binding site" evidence="7">
    <location>
        <position position="82"/>
    </location>
    <ligand>
        <name>Zn(2+)</name>
        <dbReference type="ChEBI" id="CHEBI:29105"/>
    </ligand>
</feature>
<evidence type="ECO:0000313" key="12">
    <source>
        <dbReference type="Proteomes" id="UP000323594"/>
    </source>
</evidence>
<dbReference type="GO" id="GO:0045892">
    <property type="term" value="P:negative regulation of DNA-templated transcription"/>
    <property type="evidence" value="ECO:0007669"/>
    <property type="project" value="TreeGrafter"/>
</dbReference>
<feature type="binding site" evidence="7">
    <location>
        <position position="122"/>
    </location>
    <ligand>
        <name>Zn(2+)</name>
        <dbReference type="ChEBI" id="CHEBI:29105"/>
    </ligand>
</feature>
<dbReference type="Pfam" id="PF01475">
    <property type="entry name" value="FUR"/>
    <property type="match status" value="1"/>
</dbReference>
<evidence type="ECO:0000256" key="4">
    <source>
        <dbReference type="ARBA" id="ARBA00023015"/>
    </source>
</evidence>
<feature type="binding site" evidence="8">
    <location>
        <position position="114"/>
    </location>
    <ligand>
        <name>Fe cation</name>
        <dbReference type="ChEBI" id="CHEBI:24875"/>
    </ligand>
</feature>
<accession>A0A0B7GSN5</accession>
<organism evidence="9 11">
    <name type="scientific">Treponema phagedenis</name>
    <dbReference type="NCBI Taxonomy" id="162"/>
    <lineage>
        <taxon>Bacteria</taxon>
        <taxon>Pseudomonadati</taxon>
        <taxon>Spirochaetota</taxon>
        <taxon>Spirochaetia</taxon>
        <taxon>Spirochaetales</taxon>
        <taxon>Treponemataceae</taxon>
        <taxon>Treponema</taxon>
    </lineage>
</organism>
<gene>
    <name evidence="10" type="ORF">FUT82_09400</name>
    <name evidence="9" type="ORF">TPHV1_20181</name>
</gene>
<keyword evidence="2" id="KW-0678">Repressor</keyword>
<dbReference type="CDD" id="cd07153">
    <property type="entry name" value="Fur_like"/>
    <property type="match status" value="1"/>
</dbReference>
<dbReference type="Gene3D" id="3.30.1490.190">
    <property type="match status" value="1"/>
</dbReference>
<dbReference type="GO" id="GO:0003700">
    <property type="term" value="F:DNA-binding transcription factor activity"/>
    <property type="evidence" value="ECO:0007669"/>
    <property type="project" value="InterPro"/>
</dbReference>
<dbReference type="InterPro" id="IPR002481">
    <property type="entry name" value="FUR"/>
</dbReference>
<comment type="cofactor">
    <cofactor evidence="7">
        <name>Zn(2+)</name>
        <dbReference type="ChEBI" id="CHEBI:29105"/>
    </cofactor>
    <text evidence="7">Binds 1 zinc ion per subunit.</text>
</comment>
<dbReference type="GO" id="GO:1900376">
    <property type="term" value="P:regulation of secondary metabolite biosynthetic process"/>
    <property type="evidence" value="ECO:0007669"/>
    <property type="project" value="TreeGrafter"/>
</dbReference>
<evidence type="ECO:0000256" key="5">
    <source>
        <dbReference type="ARBA" id="ARBA00023125"/>
    </source>
</evidence>
<dbReference type="InterPro" id="IPR043135">
    <property type="entry name" value="Fur_C"/>
</dbReference>
<proteinExistence type="inferred from homology"/>
<dbReference type="EMBL" id="CP042817">
    <property type="protein sequence ID" value="QEJ98194.1"/>
    <property type="molecule type" value="Genomic_DNA"/>
</dbReference>
<dbReference type="InterPro" id="IPR036390">
    <property type="entry name" value="WH_DNA-bd_sf"/>
</dbReference>
<dbReference type="Proteomes" id="UP000323594">
    <property type="component" value="Chromosome"/>
</dbReference>
<dbReference type="SUPFAM" id="SSF46785">
    <property type="entry name" value="Winged helix' DNA-binding domain"/>
    <property type="match status" value="1"/>
</dbReference>
<evidence type="ECO:0000313" key="9">
    <source>
        <dbReference type="EMBL" id="CEM61644.1"/>
    </source>
</evidence>
<keyword evidence="8" id="KW-0408">Iron</keyword>
<keyword evidence="4" id="KW-0805">Transcription regulation</keyword>
<evidence type="ECO:0000313" key="10">
    <source>
        <dbReference type="EMBL" id="QEJ98194.1"/>
    </source>
</evidence>
<evidence type="ECO:0000256" key="6">
    <source>
        <dbReference type="ARBA" id="ARBA00023163"/>
    </source>
</evidence>
<reference evidence="9" key="2">
    <citation type="submission" date="2015-01" db="EMBL/GenBank/DDBJ databases">
        <authorList>
            <person name="Xiang T."/>
            <person name="Song Y."/>
            <person name="Huang L."/>
            <person name="Wang B."/>
            <person name="Wu P."/>
        </authorList>
    </citation>
    <scope>NUCLEOTIDE SEQUENCE [LARGE SCALE GENOMIC DNA]</scope>
    <source>
        <strain evidence="9">V1</strain>
    </source>
</reference>
<comment type="cofactor">
    <cofactor evidence="8">
        <name>Mn(2+)</name>
        <dbReference type="ChEBI" id="CHEBI:29035"/>
    </cofactor>
    <cofactor evidence="8">
        <name>Fe(2+)</name>
        <dbReference type="ChEBI" id="CHEBI:29033"/>
    </cofactor>
    <text evidence="8">Binds 1 Mn(2+) or Fe(2+) ion per subunit.</text>
</comment>
<dbReference type="GeneID" id="57753243"/>
<reference evidence="11" key="1">
    <citation type="submission" date="2015-01" db="EMBL/GenBank/DDBJ databases">
        <authorList>
            <person name="Manzoor Shahid"/>
            <person name="Zubair Saima"/>
        </authorList>
    </citation>
    <scope>NUCLEOTIDE SEQUENCE [LARGE SCALE GENOMIC DNA]</scope>
    <source>
        <strain evidence="11">V1</strain>
    </source>
</reference>
<reference evidence="10 12" key="3">
    <citation type="submission" date="2019-08" db="EMBL/GenBank/DDBJ databases">
        <authorList>
            <person name="Kuhnert P."/>
        </authorList>
    </citation>
    <scope>NUCLEOTIDE SEQUENCE [LARGE SCALE GENOMIC DNA]</scope>
    <source>
        <strain evidence="10 12">B36.5</strain>
    </source>
</reference>
<dbReference type="AlphaFoldDB" id="A0A0B7GSN5"/>
<keyword evidence="6" id="KW-0804">Transcription</keyword>
<dbReference type="GO" id="GO:0008270">
    <property type="term" value="F:zinc ion binding"/>
    <property type="evidence" value="ECO:0007669"/>
    <property type="project" value="TreeGrafter"/>
</dbReference>
<keyword evidence="5" id="KW-0238">DNA-binding</keyword>
<evidence type="ECO:0000256" key="3">
    <source>
        <dbReference type="ARBA" id="ARBA00022833"/>
    </source>
</evidence>
<dbReference type="GO" id="GO:0000976">
    <property type="term" value="F:transcription cis-regulatory region binding"/>
    <property type="evidence" value="ECO:0007669"/>
    <property type="project" value="TreeGrafter"/>
</dbReference>
<dbReference type="Gene3D" id="1.10.10.10">
    <property type="entry name" value="Winged helix-like DNA-binding domain superfamily/Winged helix DNA-binding domain"/>
    <property type="match status" value="1"/>
</dbReference>
<keyword evidence="3 7" id="KW-0862">Zinc</keyword>